<sequence length="268" mass="31105">MTTPFPLLRLPRLALIPIFKEMELIDVASQRNNEPVELRFNTATVSSDETLKWLERVLDVIDFDSIKEVNLHGSPRRDDVCEALTALKAVRGLCIRSNCRSRFAKKALKILTPVTSETVMLKIPFKNRKELEIYMKSSTKSLTIFADRCSKFKYSIHAFLVSNSLRLKLEEWSLSARSINQFLTKWLQNEHNSPLEHLSINNDKSVNILHILEGLDAVPFLEERTFHYSAQLDTPPETIYGGYDIRRMDGKKATITYDFYRLDFYVWP</sequence>
<evidence type="ECO:0000259" key="1">
    <source>
        <dbReference type="Pfam" id="PF07735"/>
    </source>
</evidence>
<evidence type="ECO:0000313" key="2">
    <source>
        <dbReference type="EMBL" id="EFP13500.1"/>
    </source>
</evidence>
<dbReference type="PANTHER" id="PTHR22899:SF0">
    <property type="entry name" value="F-BOX ASSOCIATED DOMAIN-CONTAINING PROTEIN-RELATED"/>
    <property type="match status" value="1"/>
</dbReference>
<gene>
    <name evidence="2" type="ORF">CRE_10466</name>
</gene>
<protein>
    <recommendedName>
        <fullName evidence="1">Sdz-33 F-box domain-containing protein</fullName>
    </recommendedName>
</protein>
<organism evidence="3">
    <name type="scientific">Caenorhabditis remanei</name>
    <name type="common">Caenorhabditis vulgaris</name>
    <dbReference type="NCBI Taxonomy" id="31234"/>
    <lineage>
        <taxon>Eukaryota</taxon>
        <taxon>Metazoa</taxon>
        <taxon>Ecdysozoa</taxon>
        <taxon>Nematoda</taxon>
        <taxon>Chromadorea</taxon>
        <taxon>Rhabditida</taxon>
        <taxon>Rhabditina</taxon>
        <taxon>Rhabditomorpha</taxon>
        <taxon>Rhabditoidea</taxon>
        <taxon>Rhabditidae</taxon>
        <taxon>Peloderinae</taxon>
        <taxon>Caenorhabditis</taxon>
    </lineage>
</organism>
<feature type="domain" description="Sdz-33 F-box" evidence="1">
    <location>
        <begin position="138"/>
        <end position="200"/>
    </location>
</feature>
<evidence type="ECO:0000313" key="3">
    <source>
        <dbReference type="Proteomes" id="UP000008281"/>
    </source>
</evidence>
<dbReference type="PANTHER" id="PTHR22899">
    <property type="entry name" value="CYCLIN-RELATED F-BOX FAMILY"/>
    <property type="match status" value="1"/>
</dbReference>
<dbReference type="InterPro" id="IPR053222">
    <property type="entry name" value="Zygotic_Embryogenesis-Asso"/>
</dbReference>
<dbReference type="InParanoid" id="E3N0N6"/>
<reference evidence="2" key="1">
    <citation type="submission" date="2007-07" db="EMBL/GenBank/DDBJ databases">
        <title>PCAP assembly of the Caenorhabditis remanei genome.</title>
        <authorList>
            <consortium name="The Caenorhabditis remanei Sequencing Consortium"/>
            <person name="Wilson R.K."/>
        </authorList>
    </citation>
    <scope>NUCLEOTIDE SEQUENCE [LARGE SCALE GENOMIC DNA]</scope>
    <source>
        <strain evidence="2">PB4641</strain>
    </source>
</reference>
<dbReference type="Pfam" id="PF07735">
    <property type="entry name" value="FBA_2"/>
    <property type="match status" value="1"/>
</dbReference>
<dbReference type="AlphaFoldDB" id="E3N0N6"/>
<dbReference type="HOGENOM" id="CLU_028840_5_2_1"/>
<proteinExistence type="predicted"/>
<name>E3N0N6_CAERE</name>
<dbReference type="EMBL" id="DS268506">
    <property type="protein sequence ID" value="EFP13500.1"/>
    <property type="molecule type" value="Genomic_DNA"/>
</dbReference>
<dbReference type="InterPro" id="IPR012885">
    <property type="entry name" value="F-box_Sdz-33"/>
</dbReference>
<accession>E3N0N6</accession>
<dbReference type="Proteomes" id="UP000008281">
    <property type="component" value="Unassembled WGS sequence"/>
</dbReference>
<keyword evidence="3" id="KW-1185">Reference proteome</keyword>